<dbReference type="Proteomes" id="UP000468687">
    <property type="component" value="Unassembled WGS sequence"/>
</dbReference>
<dbReference type="RefSeq" id="WP_163771670.1">
    <property type="nucleotide sequence ID" value="NZ_JAAGXA010000004.1"/>
</dbReference>
<proteinExistence type="predicted"/>
<dbReference type="EMBL" id="JAAGXA010000004">
    <property type="protein sequence ID" value="NEN78215.1"/>
    <property type="molecule type" value="Genomic_DNA"/>
</dbReference>
<dbReference type="AlphaFoldDB" id="A0A6P0HKQ7"/>
<reference evidence="1 2" key="1">
    <citation type="journal article" date="2014" name="Int. J. Syst. Evol. Microbiol.">
        <title>Nocardioides zeae sp. nov., isolated from the stem of Zea mays.</title>
        <authorList>
            <person name="Glaeser S.P."/>
            <person name="McInroy J.A."/>
            <person name="Busse H.J."/>
            <person name="Kampfer P."/>
        </authorList>
    </citation>
    <scope>NUCLEOTIDE SEQUENCE [LARGE SCALE GENOMIC DNA]</scope>
    <source>
        <strain evidence="1 2">JCM 30728</strain>
    </source>
</reference>
<gene>
    <name evidence="1" type="ORF">G3T38_07995</name>
</gene>
<dbReference type="InterPro" id="IPR014513">
    <property type="entry name" value="UCP021525"/>
</dbReference>
<keyword evidence="2" id="KW-1185">Reference proteome</keyword>
<organism evidence="1 2">
    <name type="scientific">Nocardioides zeae</name>
    <dbReference type="NCBI Taxonomy" id="1457234"/>
    <lineage>
        <taxon>Bacteria</taxon>
        <taxon>Bacillati</taxon>
        <taxon>Actinomycetota</taxon>
        <taxon>Actinomycetes</taxon>
        <taxon>Propionibacteriales</taxon>
        <taxon>Nocardioidaceae</taxon>
        <taxon>Nocardioides</taxon>
    </lineage>
</organism>
<comment type="caution">
    <text evidence="1">The sequence shown here is derived from an EMBL/GenBank/DDBJ whole genome shotgun (WGS) entry which is preliminary data.</text>
</comment>
<accession>A0A6P0HKQ7</accession>
<evidence type="ECO:0008006" key="3">
    <source>
        <dbReference type="Google" id="ProtNLM"/>
    </source>
</evidence>
<protein>
    <recommendedName>
        <fullName evidence="3">Nucleotidyltransferase</fullName>
    </recommendedName>
</protein>
<name>A0A6P0HKQ7_9ACTN</name>
<evidence type="ECO:0000313" key="1">
    <source>
        <dbReference type="EMBL" id="NEN78215.1"/>
    </source>
</evidence>
<evidence type="ECO:0000313" key="2">
    <source>
        <dbReference type="Proteomes" id="UP000468687"/>
    </source>
</evidence>
<sequence>MLDFSKVPAEELALVDRVCSALVGNDGLHAERLMIVGAQCRDIIQAALGHDFALRTTTDVDCAITVDDWKVYDELTASMSRLGGTGICFDVVGIPTDIMPFGAVERPTGTVTPPTRGEDMSVWGFREVFAASHALHLPGAGSVRIPSIPGYCALKLAAWLDRSAYGAYKDASDIAIAIHWYIESPTVEDHLYDDTTLLALSGYDPRLGASRLLGADIASLIGPQRVTELRERWPGEHPYALVPEMKIAGPAPWPDDHTTRLEILNAFEAGLGVSLTIM</sequence>
<dbReference type="PIRSF" id="PIRSF021525">
    <property type="entry name" value="UCP021525"/>
    <property type="match status" value="1"/>
</dbReference>